<dbReference type="Gene3D" id="1.20.1280.50">
    <property type="match status" value="1"/>
</dbReference>
<name>A0A6A4KUM3_9ERIC</name>
<dbReference type="PANTHER" id="PTHR31672:SF13">
    <property type="entry name" value="F-BOX PROTEIN CPR30-LIKE"/>
    <property type="match status" value="1"/>
</dbReference>
<protein>
    <recommendedName>
        <fullName evidence="1">F-box domain-containing protein</fullName>
    </recommendedName>
</protein>
<dbReference type="PANTHER" id="PTHR31672">
    <property type="entry name" value="BNACNNG10540D PROTEIN"/>
    <property type="match status" value="1"/>
</dbReference>
<evidence type="ECO:0000313" key="2">
    <source>
        <dbReference type="EMBL" id="KAE9446727.1"/>
    </source>
</evidence>
<feature type="non-terminal residue" evidence="2">
    <location>
        <position position="1"/>
    </location>
</feature>
<evidence type="ECO:0000313" key="3">
    <source>
        <dbReference type="Proteomes" id="UP000428333"/>
    </source>
</evidence>
<dbReference type="EMBL" id="QEFC01003731">
    <property type="protein sequence ID" value="KAE9446727.1"/>
    <property type="molecule type" value="Genomic_DNA"/>
</dbReference>
<dbReference type="InterPro" id="IPR006527">
    <property type="entry name" value="F-box-assoc_dom_typ1"/>
</dbReference>
<dbReference type="CDD" id="cd22157">
    <property type="entry name" value="F-box_AtFBW1-like"/>
    <property type="match status" value="1"/>
</dbReference>
<sequence>MEKNSTSKAAESCFSNVILPEDIVVEILSRLSLASLQRFTCVSKRWRSLISDVSAAKAGSPAVLLVSGSRACSFSPRSIDRHNHAYAERVSVPWNMDEFISRFRILGSCNGLLLMRIDVDLFLWNPLTKFFKRVLAYEPLRYDHRVRSGLCYDSTSDEYKAVLALARQSPSWDDVVVGSFRSKSWTRIGFPYKVHTVGSGPVVDGNIHWFASKKDSGILSPHQIIYFNAHLDKFEEVPMPEPRGEDGDIICGLGVLDGHLCMSRSDRPGDNESNVEVLIMKEYGVKNCWTILFVVLDGFTFSHCDPLAPLGYTKNGRVLTKVYVCEDRDWHIRAFDFAASSDRRISIPKEKDHYIDVIAYEESLITPNYDDWEEEEFEEASTYVEYSHHSRKVMRRARAGYWWTTVYP</sequence>
<accession>A0A6A4KUM3</accession>
<dbReference type="OrthoDB" id="591557at2759"/>
<gene>
    <name evidence="2" type="ORF">C3L33_21365</name>
</gene>
<dbReference type="InterPro" id="IPR036047">
    <property type="entry name" value="F-box-like_dom_sf"/>
</dbReference>
<evidence type="ECO:0000259" key="1">
    <source>
        <dbReference type="PROSITE" id="PS50181"/>
    </source>
</evidence>
<organism evidence="2 3">
    <name type="scientific">Rhododendron williamsianum</name>
    <dbReference type="NCBI Taxonomy" id="262921"/>
    <lineage>
        <taxon>Eukaryota</taxon>
        <taxon>Viridiplantae</taxon>
        <taxon>Streptophyta</taxon>
        <taxon>Embryophyta</taxon>
        <taxon>Tracheophyta</taxon>
        <taxon>Spermatophyta</taxon>
        <taxon>Magnoliopsida</taxon>
        <taxon>eudicotyledons</taxon>
        <taxon>Gunneridae</taxon>
        <taxon>Pentapetalae</taxon>
        <taxon>asterids</taxon>
        <taxon>Ericales</taxon>
        <taxon>Ericaceae</taxon>
        <taxon>Ericoideae</taxon>
        <taxon>Rhodoreae</taxon>
        <taxon>Rhododendron</taxon>
    </lineage>
</organism>
<reference evidence="2 3" key="1">
    <citation type="journal article" date="2019" name="Genome Biol. Evol.">
        <title>The Rhododendron genome and chromosomal organization provide insight into shared whole-genome duplications across the heath family (Ericaceae).</title>
        <authorList>
            <person name="Soza V.L."/>
            <person name="Lindsley D."/>
            <person name="Waalkes A."/>
            <person name="Ramage E."/>
            <person name="Patwardhan R.P."/>
            <person name="Burton J.N."/>
            <person name="Adey A."/>
            <person name="Kumar A."/>
            <person name="Qiu R."/>
            <person name="Shendure J."/>
            <person name="Hall B."/>
        </authorList>
    </citation>
    <scope>NUCLEOTIDE SEQUENCE [LARGE SCALE GENOMIC DNA]</scope>
    <source>
        <strain evidence="2">RSF 1966-606</strain>
    </source>
</reference>
<dbReference type="SMART" id="SM00256">
    <property type="entry name" value="FBOX"/>
    <property type="match status" value="1"/>
</dbReference>
<dbReference type="AlphaFoldDB" id="A0A6A4KUM3"/>
<feature type="domain" description="F-box" evidence="1">
    <location>
        <begin position="13"/>
        <end position="52"/>
    </location>
</feature>
<dbReference type="Proteomes" id="UP000428333">
    <property type="component" value="Linkage Group LG13"/>
</dbReference>
<dbReference type="InterPro" id="IPR017451">
    <property type="entry name" value="F-box-assoc_interact_dom"/>
</dbReference>
<dbReference type="NCBIfam" id="TIGR01640">
    <property type="entry name" value="F_box_assoc_1"/>
    <property type="match status" value="1"/>
</dbReference>
<dbReference type="PROSITE" id="PS50181">
    <property type="entry name" value="FBOX"/>
    <property type="match status" value="1"/>
</dbReference>
<dbReference type="InterPro" id="IPR050796">
    <property type="entry name" value="SCF_F-box_component"/>
</dbReference>
<proteinExistence type="predicted"/>
<dbReference type="Pfam" id="PF00646">
    <property type="entry name" value="F-box"/>
    <property type="match status" value="1"/>
</dbReference>
<dbReference type="InterPro" id="IPR001810">
    <property type="entry name" value="F-box_dom"/>
</dbReference>
<comment type="caution">
    <text evidence="2">The sequence shown here is derived from an EMBL/GenBank/DDBJ whole genome shotgun (WGS) entry which is preliminary data.</text>
</comment>
<dbReference type="Pfam" id="PF07734">
    <property type="entry name" value="FBA_1"/>
    <property type="match status" value="1"/>
</dbReference>
<dbReference type="SUPFAM" id="SSF81383">
    <property type="entry name" value="F-box domain"/>
    <property type="match status" value="1"/>
</dbReference>
<keyword evidence="3" id="KW-1185">Reference proteome</keyword>